<dbReference type="RefSeq" id="XP_028132444.1">
    <property type="nucleotide sequence ID" value="XM_028276643.1"/>
</dbReference>
<accession>A0A6P7F9D2</accession>
<organism evidence="1">
    <name type="scientific">Diabrotica virgifera virgifera</name>
    <name type="common">western corn rootworm</name>
    <dbReference type="NCBI Taxonomy" id="50390"/>
    <lineage>
        <taxon>Eukaryota</taxon>
        <taxon>Metazoa</taxon>
        <taxon>Ecdysozoa</taxon>
        <taxon>Arthropoda</taxon>
        <taxon>Hexapoda</taxon>
        <taxon>Insecta</taxon>
        <taxon>Pterygota</taxon>
        <taxon>Neoptera</taxon>
        <taxon>Endopterygota</taxon>
        <taxon>Coleoptera</taxon>
        <taxon>Polyphaga</taxon>
        <taxon>Cucujiformia</taxon>
        <taxon>Chrysomeloidea</taxon>
        <taxon>Chrysomelidae</taxon>
        <taxon>Galerucinae</taxon>
        <taxon>Diabroticina</taxon>
        <taxon>Diabroticites</taxon>
        <taxon>Diabrotica</taxon>
    </lineage>
</organism>
<name>A0A6P7F9D2_DIAVI</name>
<gene>
    <name evidence="1" type="primary">LOC114327928</name>
</gene>
<dbReference type="InterPro" id="IPR012337">
    <property type="entry name" value="RNaseH-like_sf"/>
</dbReference>
<dbReference type="InParanoid" id="A0A6P7F9D2"/>
<dbReference type="InterPro" id="IPR036397">
    <property type="entry name" value="RNaseH_sf"/>
</dbReference>
<sequence>MGQLRCNFWRGELEALPQLNAGHGCDSIKPTFVFDKPYKIETRQHRESNVANAYCIYTDGSKTKEGSGCGIYSRSLNLSIKWGMGKNASVVQTELAGISIAAKEIIGKGIAGKTIIICTDSRQALLTLNRPRVISGLVMD</sequence>
<dbReference type="CDD" id="cd09276">
    <property type="entry name" value="Rnase_HI_RT_non_LTR"/>
    <property type="match status" value="1"/>
</dbReference>
<dbReference type="GO" id="GO:0003676">
    <property type="term" value="F:nucleic acid binding"/>
    <property type="evidence" value="ECO:0007669"/>
    <property type="project" value="InterPro"/>
</dbReference>
<protein>
    <submittedName>
        <fullName evidence="1">Uncharacterized protein LOC114327928</fullName>
    </submittedName>
</protein>
<dbReference type="Gene3D" id="3.30.420.10">
    <property type="entry name" value="Ribonuclease H-like superfamily/Ribonuclease H"/>
    <property type="match status" value="1"/>
</dbReference>
<evidence type="ECO:0000313" key="1">
    <source>
        <dbReference type="RefSeq" id="XP_028132444.1"/>
    </source>
</evidence>
<dbReference type="AlphaFoldDB" id="A0A6P7F9D2"/>
<dbReference type="SUPFAM" id="SSF53098">
    <property type="entry name" value="Ribonuclease H-like"/>
    <property type="match status" value="1"/>
</dbReference>
<reference evidence="1" key="1">
    <citation type="submission" date="2025-08" db="UniProtKB">
        <authorList>
            <consortium name="RefSeq"/>
        </authorList>
    </citation>
    <scope>IDENTIFICATION</scope>
    <source>
        <tissue evidence="1">Whole insect</tissue>
    </source>
</reference>
<proteinExistence type="predicted"/>